<evidence type="ECO:0000259" key="1">
    <source>
        <dbReference type="PROSITE" id="PS50181"/>
    </source>
</evidence>
<reference evidence="2" key="1">
    <citation type="submission" date="2021-05" db="EMBL/GenBank/DDBJ databases">
        <authorList>
            <person name="Khan N."/>
        </authorList>
    </citation>
    <scope>NUCLEOTIDE SEQUENCE</scope>
</reference>
<proteinExistence type="predicted"/>
<dbReference type="InterPro" id="IPR001810">
    <property type="entry name" value="F-box_dom"/>
</dbReference>
<organism evidence="2 3">
    <name type="scientific">Fusarium equiseti</name>
    <name type="common">Fusarium scirpi</name>
    <dbReference type="NCBI Taxonomy" id="61235"/>
    <lineage>
        <taxon>Eukaryota</taxon>
        <taxon>Fungi</taxon>
        <taxon>Dikarya</taxon>
        <taxon>Ascomycota</taxon>
        <taxon>Pezizomycotina</taxon>
        <taxon>Sordariomycetes</taxon>
        <taxon>Hypocreomycetidae</taxon>
        <taxon>Hypocreales</taxon>
        <taxon>Nectriaceae</taxon>
        <taxon>Fusarium</taxon>
        <taxon>Fusarium incarnatum-equiseti species complex</taxon>
    </lineage>
</organism>
<protein>
    <recommendedName>
        <fullName evidence="1">F-box domain-containing protein</fullName>
    </recommendedName>
</protein>
<dbReference type="AlphaFoldDB" id="A0A8J2IIX7"/>
<accession>A0A8J2IIX7</accession>
<evidence type="ECO:0000313" key="3">
    <source>
        <dbReference type="Proteomes" id="UP000693738"/>
    </source>
</evidence>
<dbReference type="PROSITE" id="PS50181">
    <property type="entry name" value="FBOX"/>
    <property type="match status" value="1"/>
</dbReference>
<comment type="caution">
    <text evidence="2">The sequence shown here is derived from an EMBL/GenBank/DDBJ whole genome shotgun (WGS) entry which is preliminary data.</text>
</comment>
<sequence length="448" mass="51607">MAYFTALPTEIILAIVEPLSHSDIKSLSCMDRRLRNVITHILFRTLSIAMPLVSHLMLDHMLKKYEPVISKIHLHVYLRPNLEEDDNNTEMPCIGGTTKSDLLLQLVNGKTFSHIDSFNIHFDPCQFDIAGRWYGNDGDWGGGHGSGSITVFEDEEDEHECFEREKEHVWRAQYMQVLAEIMRNPNIRKLRIENLLPRRTSVFDTWVWPEFLGQITHLDLGIFGAECSGWSGNTMPGFTQFMDDFLPKDIMKHLVNLKHLRLEASKLSVFGEGMYGGEPFSTPDRIPTVESLELKNIVLGFTFFRFLEERGDSLRQLTLHNCMCLAIIEPQSPDNWPSTEHEEVQWSDIWACVVLRCPAMRTVTFLQDELPPLPPSIEDYIEEDMDLAVWRHVVIDPEWGTIEENEDANAEELLLDQACKVYDNMMEVLAERREKDKSSPHAEATETK</sequence>
<gene>
    <name evidence="2" type="ORF">FEQUK3_LOCUS3763</name>
</gene>
<dbReference type="Proteomes" id="UP000693738">
    <property type="component" value="Unassembled WGS sequence"/>
</dbReference>
<evidence type="ECO:0000313" key="2">
    <source>
        <dbReference type="EMBL" id="CAG7558048.1"/>
    </source>
</evidence>
<feature type="domain" description="F-box" evidence="1">
    <location>
        <begin position="1"/>
        <end position="46"/>
    </location>
</feature>
<dbReference type="EMBL" id="CAJSTJ010000122">
    <property type="protein sequence ID" value="CAG7558048.1"/>
    <property type="molecule type" value="Genomic_DNA"/>
</dbReference>
<name>A0A8J2IIX7_FUSEQ</name>